<reference evidence="1 2" key="1">
    <citation type="submission" date="2020-04" db="EMBL/GenBank/DDBJ databases">
        <title>MicrobeNet Type strains.</title>
        <authorList>
            <person name="Nicholson A.C."/>
        </authorList>
    </citation>
    <scope>NUCLEOTIDE SEQUENCE [LARGE SCALE GENOMIC DNA]</scope>
    <source>
        <strain evidence="1 2">DSM 44113</strain>
    </source>
</reference>
<evidence type="ECO:0000313" key="2">
    <source>
        <dbReference type="Proteomes" id="UP000582646"/>
    </source>
</evidence>
<dbReference type="Proteomes" id="UP000582646">
    <property type="component" value="Unassembled WGS sequence"/>
</dbReference>
<dbReference type="EMBL" id="JAAXOQ010000004">
    <property type="protein sequence ID" value="NKY17619.1"/>
    <property type="molecule type" value="Genomic_DNA"/>
</dbReference>
<dbReference type="AlphaFoldDB" id="A0A846WZV8"/>
<comment type="caution">
    <text evidence="1">The sequence shown here is derived from an EMBL/GenBank/DDBJ whole genome shotgun (WGS) entry which is preliminary data.</text>
</comment>
<gene>
    <name evidence="1" type="ORF">HF999_04435</name>
</gene>
<protein>
    <submittedName>
        <fullName evidence="1">Uncharacterized protein</fullName>
    </submittedName>
</protein>
<accession>A0A846WZV8</accession>
<keyword evidence="2" id="KW-1185">Reference proteome</keyword>
<name>A0A846WZV8_9ACTN</name>
<sequence length="81" mass="9438">MLPWNRRRYRLPNPAAGLALTYARAPFIVAVEILRRCSPTVDAEWQASSMRSWERWLDWAAREQGQDFHVSANLREESAAH</sequence>
<proteinExistence type="predicted"/>
<organism evidence="1 2">
    <name type="scientific">Tsukamurella spumae</name>
    <dbReference type="NCBI Taxonomy" id="44753"/>
    <lineage>
        <taxon>Bacteria</taxon>
        <taxon>Bacillati</taxon>
        <taxon>Actinomycetota</taxon>
        <taxon>Actinomycetes</taxon>
        <taxon>Mycobacteriales</taxon>
        <taxon>Tsukamurellaceae</taxon>
        <taxon>Tsukamurella</taxon>
    </lineage>
</organism>
<dbReference type="RefSeq" id="WP_168544701.1">
    <property type="nucleotide sequence ID" value="NZ_BAAAKS010000006.1"/>
</dbReference>
<evidence type="ECO:0000313" key="1">
    <source>
        <dbReference type="EMBL" id="NKY17619.1"/>
    </source>
</evidence>